<evidence type="ECO:0000256" key="5">
    <source>
        <dbReference type="ARBA" id="ARBA00022989"/>
    </source>
</evidence>
<dbReference type="PANTHER" id="PTHR24247">
    <property type="entry name" value="5-HYDROXYTRYPTAMINE RECEPTOR"/>
    <property type="match status" value="1"/>
</dbReference>
<reference evidence="17" key="2">
    <citation type="submission" date="2025-08" db="UniProtKB">
        <authorList>
            <consortium name="Ensembl"/>
        </authorList>
    </citation>
    <scope>IDENTIFICATION</scope>
</reference>
<evidence type="ECO:0000313" key="18">
    <source>
        <dbReference type="Proteomes" id="UP000314982"/>
    </source>
</evidence>
<protein>
    <recommendedName>
        <fullName evidence="12">Histamine H3 receptor</fullName>
    </recommendedName>
</protein>
<dbReference type="GO" id="GO:0007187">
    <property type="term" value="P:G protein-coupled receptor signaling pathway, coupled to cyclic nucleotide second messenger"/>
    <property type="evidence" value="ECO:0007669"/>
    <property type="project" value="TreeGrafter"/>
</dbReference>
<evidence type="ECO:0000256" key="8">
    <source>
        <dbReference type="ARBA" id="ARBA00023157"/>
    </source>
</evidence>
<keyword evidence="3" id="KW-0597">Phosphoprotein</keyword>
<evidence type="ECO:0000256" key="12">
    <source>
        <dbReference type="ARBA" id="ARBA00074679"/>
    </source>
</evidence>
<dbReference type="PROSITE" id="PS50262">
    <property type="entry name" value="G_PROTEIN_RECEP_F1_2"/>
    <property type="match status" value="1"/>
</dbReference>
<dbReference type="SMART" id="SM01381">
    <property type="entry name" value="7TM_GPCR_Srsx"/>
    <property type="match status" value="1"/>
</dbReference>
<dbReference type="PRINTS" id="PR00237">
    <property type="entry name" value="GPCRRHODOPSN"/>
</dbReference>
<feature type="region of interest" description="Disordered" evidence="14">
    <location>
        <begin position="277"/>
        <end position="330"/>
    </location>
</feature>
<dbReference type="Gene3D" id="1.20.1070.10">
    <property type="entry name" value="Rhodopsin 7-helix transmembrane proteins"/>
    <property type="match status" value="1"/>
</dbReference>
<feature type="transmembrane region" description="Helical" evidence="15">
    <location>
        <begin position="113"/>
        <end position="132"/>
    </location>
</feature>
<dbReference type="PRINTS" id="PR01471">
    <property type="entry name" value="HISTAMINEH3R"/>
</dbReference>
<keyword evidence="2" id="KW-1003">Cell membrane</keyword>
<reference evidence="17" key="3">
    <citation type="submission" date="2025-09" db="UniProtKB">
        <authorList>
            <consortium name="Ensembl"/>
        </authorList>
    </citation>
    <scope>IDENTIFICATION</scope>
</reference>
<evidence type="ECO:0000313" key="17">
    <source>
        <dbReference type="Ensembl" id="ENSHHUP00000051302.1"/>
    </source>
</evidence>
<evidence type="ECO:0000256" key="7">
    <source>
        <dbReference type="ARBA" id="ARBA00023136"/>
    </source>
</evidence>
<feature type="compositionally biased region" description="Polar residues" evidence="14">
    <location>
        <begin position="306"/>
        <end position="329"/>
    </location>
</feature>
<evidence type="ECO:0000256" key="14">
    <source>
        <dbReference type="SAM" id="MobiDB-lite"/>
    </source>
</evidence>
<dbReference type="Ensembl" id="ENSHHUT00000053114.1">
    <property type="protein sequence ID" value="ENSHHUP00000051302.1"/>
    <property type="gene ID" value="ENSHHUG00000030889.1"/>
</dbReference>
<feature type="domain" description="G-protein coupled receptors family 1 profile" evidence="16">
    <location>
        <begin position="52"/>
        <end position="392"/>
    </location>
</feature>
<keyword evidence="10" id="KW-0325">Glycoprotein</keyword>
<keyword evidence="11 13" id="KW-0807">Transducer</keyword>
<keyword evidence="8" id="KW-1015">Disulfide bond</keyword>
<dbReference type="PANTHER" id="PTHR24247:SF254">
    <property type="entry name" value="HISTAMINE H3 RECEPTOR"/>
    <property type="match status" value="1"/>
</dbReference>
<evidence type="ECO:0000256" key="15">
    <source>
        <dbReference type="SAM" id="Phobius"/>
    </source>
</evidence>
<feature type="transmembrane region" description="Helical" evidence="15">
    <location>
        <begin position="73"/>
        <end position="93"/>
    </location>
</feature>
<feature type="transmembrane region" description="Helical" evidence="15">
    <location>
        <begin position="153"/>
        <end position="175"/>
    </location>
</feature>
<feature type="transmembrane region" description="Helical" evidence="15">
    <location>
        <begin position="33"/>
        <end position="61"/>
    </location>
</feature>
<evidence type="ECO:0000256" key="1">
    <source>
        <dbReference type="ARBA" id="ARBA00004651"/>
    </source>
</evidence>
<dbReference type="GO" id="GO:0016907">
    <property type="term" value="F:G protein-coupled acetylcholine receptor activity"/>
    <property type="evidence" value="ECO:0007669"/>
    <property type="project" value="TreeGrafter"/>
</dbReference>
<keyword evidence="18" id="KW-1185">Reference proteome</keyword>
<reference evidence="18" key="1">
    <citation type="submission" date="2018-06" db="EMBL/GenBank/DDBJ databases">
        <title>Genome assembly of Danube salmon.</title>
        <authorList>
            <person name="Macqueen D.J."/>
            <person name="Gundappa M.K."/>
        </authorList>
    </citation>
    <scope>NUCLEOTIDE SEQUENCE [LARGE SCALE GENOMIC DNA]</scope>
</reference>
<keyword evidence="7 15" id="KW-0472">Membrane</keyword>
<keyword evidence="9 13" id="KW-0675">Receptor</keyword>
<dbReference type="InterPro" id="IPR003980">
    <property type="entry name" value="Histamine_H3_rcpt"/>
</dbReference>
<evidence type="ECO:0000256" key="6">
    <source>
        <dbReference type="ARBA" id="ARBA00023040"/>
    </source>
</evidence>
<dbReference type="Pfam" id="PF00001">
    <property type="entry name" value="7tm_1"/>
    <property type="match status" value="1"/>
</dbReference>
<accession>A0A4W5NK33</accession>
<keyword evidence="4 13" id="KW-0812">Transmembrane</keyword>
<evidence type="ECO:0000256" key="10">
    <source>
        <dbReference type="ARBA" id="ARBA00023180"/>
    </source>
</evidence>
<proteinExistence type="inferred from homology"/>
<dbReference type="GeneTree" id="ENSGT00940000163206"/>
<dbReference type="GO" id="GO:0007197">
    <property type="term" value="P:adenylate cyclase-inhibiting G protein-coupled acetylcholine receptor signaling pathway"/>
    <property type="evidence" value="ECO:0007669"/>
    <property type="project" value="TreeGrafter"/>
</dbReference>
<dbReference type="STRING" id="62062.ENSHHUP00000051302"/>
<dbReference type="GO" id="GO:0004993">
    <property type="term" value="F:G protein-coupled serotonin receptor activity"/>
    <property type="evidence" value="ECO:0007669"/>
    <property type="project" value="TreeGrafter"/>
</dbReference>
<dbReference type="FunFam" id="1.20.1070.10:FF:000585">
    <property type="entry name" value="Uncharacterized protein"/>
    <property type="match status" value="1"/>
</dbReference>
<feature type="transmembrane region" description="Helical" evidence="15">
    <location>
        <begin position="372"/>
        <end position="395"/>
    </location>
</feature>
<evidence type="ECO:0000256" key="2">
    <source>
        <dbReference type="ARBA" id="ARBA00022475"/>
    </source>
</evidence>
<evidence type="ECO:0000256" key="11">
    <source>
        <dbReference type="ARBA" id="ARBA00023224"/>
    </source>
</evidence>
<evidence type="ECO:0000256" key="4">
    <source>
        <dbReference type="ARBA" id="ARBA00022692"/>
    </source>
</evidence>
<evidence type="ECO:0000259" key="16">
    <source>
        <dbReference type="PROSITE" id="PS50262"/>
    </source>
</evidence>
<comment type="similarity">
    <text evidence="13">Belongs to the G-protein coupled receptor 1 family.</text>
</comment>
<dbReference type="AlphaFoldDB" id="A0A4W5NK33"/>
<sequence>MGVYIPESNTSSNFTPGSDSATVHEAGAALPGYMMVILAVLMITLVVVIVAGNALVILAFIVDKSLRNQSNYFFLNLAISDFLVGAFCIPVYIPYILTGRWVLGRTLCKLWLLMDYLLCTASVFNIVLISYDRFLSVTRAVKYRAQQSMTHHALVKMVTVWVLAFLLYGPAIIFWELVVGKSIVLADECFAEFYCTWYFLLSASTIEFFTPFISVAFFNLSIYLNIQRRNKSRAIRKEDTKARSDRGSLRDGGAALTVILTCKASSSKPAAVSAVIEKDEELSPSSSGEPSSGHTFMQSKKGPSCRITSRPLQSQSPTGPPSRISQGSRLSRDKKIAKSLAIIVCIFGICWAPYTLLMIIRAACSGRCVEHYWYEMTFWLLWLNSGINPFLYPLCHSSFRRAFAKILCPKRQSVQPHIETQSC</sequence>
<feature type="transmembrane region" description="Helical" evidence="15">
    <location>
        <begin position="208"/>
        <end position="226"/>
    </location>
</feature>
<dbReference type="InterPro" id="IPR017452">
    <property type="entry name" value="GPCR_Rhodpsn_7TM"/>
</dbReference>
<dbReference type="InterPro" id="IPR000276">
    <property type="entry name" value="GPCR_Rhodpsn"/>
</dbReference>
<comment type="subcellular location">
    <subcellularLocation>
        <location evidence="1">Cell membrane</location>
        <topology evidence="1">Multi-pass membrane protein</topology>
    </subcellularLocation>
</comment>
<evidence type="ECO:0000256" key="3">
    <source>
        <dbReference type="ARBA" id="ARBA00022553"/>
    </source>
</evidence>
<dbReference type="SUPFAM" id="SSF81321">
    <property type="entry name" value="Family A G protein-coupled receptor-like"/>
    <property type="match status" value="1"/>
</dbReference>
<dbReference type="GO" id="GO:0045202">
    <property type="term" value="C:synapse"/>
    <property type="evidence" value="ECO:0007669"/>
    <property type="project" value="TreeGrafter"/>
</dbReference>
<evidence type="ECO:0000256" key="9">
    <source>
        <dbReference type="ARBA" id="ARBA00023170"/>
    </source>
</evidence>
<dbReference type="GO" id="GO:0005886">
    <property type="term" value="C:plasma membrane"/>
    <property type="evidence" value="ECO:0007669"/>
    <property type="project" value="UniProtKB-SubCell"/>
</dbReference>
<dbReference type="Proteomes" id="UP000314982">
    <property type="component" value="Unassembled WGS sequence"/>
</dbReference>
<dbReference type="GO" id="GO:0030425">
    <property type="term" value="C:dendrite"/>
    <property type="evidence" value="ECO:0007669"/>
    <property type="project" value="TreeGrafter"/>
</dbReference>
<dbReference type="GO" id="GO:0004969">
    <property type="term" value="F:histamine receptor activity"/>
    <property type="evidence" value="ECO:0007669"/>
    <property type="project" value="InterPro"/>
</dbReference>
<keyword evidence="5 15" id="KW-1133">Transmembrane helix</keyword>
<organism evidence="17 18">
    <name type="scientific">Hucho hucho</name>
    <name type="common">huchen</name>
    <dbReference type="NCBI Taxonomy" id="62062"/>
    <lineage>
        <taxon>Eukaryota</taxon>
        <taxon>Metazoa</taxon>
        <taxon>Chordata</taxon>
        <taxon>Craniata</taxon>
        <taxon>Vertebrata</taxon>
        <taxon>Euteleostomi</taxon>
        <taxon>Actinopterygii</taxon>
        <taxon>Neopterygii</taxon>
        <taxon>Teleostei</taxon>
        <taxon>Protacanthopterygii</taxon>
        <taxon>Salmoniformes</taxon>
        <taxon>Salmonidae</taxon>
        <taxon>Salmoninae</taxon>
        <taxon>Hucho</taxon>
    </lineage>
</organism>
<feature type="compositionally biased region" description="Low complexity" evidence="14">
    <location>
        <begin position="283"/>
        <end position="293"/>
    </location>
</feature>
<feature type="transmembrane region" description="Helical" evidence="15">
    <location>
        <begin position="339"/>
        <end position="360"/>
    </location>
</feature>
<dbReference type="FunFam" id="1.20.1070.10:FF:000138">
    <property type="entry name" value="histamine H3 receptor"/>
    <property type="match status" value="1"/>
</dbReference>
<dbReference type="PROSITE" id="PS00237">
    <property type="entry name" value="G_PROTEIN_RECEP_F1_1"/>
    <property type="match status" value="1"/>
</dbReference>
<keyword evidence="6 13" id="KW-0297">G-protein coupled receptor</keyword>
<evidence type="ECO:0000256" key="13">
    <source>
        <dbReference type="RuleBase" id="RU000688"/>
    </source>
</evidence>
<name>A0A4W5NK33_9TELE</name>